<accession>A0A0G1KUW6</accession>
<gene>
    <name evidence="1" type="ORF">UW53_C0003G0008</name>
</gene>
<dbReference type="EMBL" id="LCIR01000003">
    <property type="protein sequence ID" value="KKT60097.1"/>
    <property type="molecule type" value="Genomic_DNA"/>
</dbReference>
<sequence length="103" mass="11828">MPKNTTNEVLARMVKRGFDDVMAKMTKKVNVDKQFEEVDKRLGIVDKRLSGLEAETSHVNARLGVIEQDIAEIRRHFVYRDEFEDALARILLLEKKVGIKSGK</sequence>
<name>A0A0G1KUW6_9BACT</name>
<dbReference type="Proteomes" id="UP000034087">
    <property type="component" value="Unassembled WGS sequence"/>
</dbReference>
<comment type="caution">
    <text evidence="1">The sequence shown here is derived from an EMBL/GenBank/DDBJ whole genome shotgun (WGS) entry which is preliminary data.</text>
</comment>
<evidence type="ECO:0000313" key="2">
    <source>
        <dbReference type="Proteomes" id="UP000034087"/>
    </source>
</evidence>
<dbReference type="Gene3D" id="3.90.20.10">
    <property type="match status" value="1"/>
</dbReference>
<organism evidence="1 2">
    <name type="scientific">Candidatus Giovannonibacteria bacterium GW2011_GWA1_44_25</name>
    <dbReference type="NCBI Taxonomy" id="1618645"/>
    <lineage>
        <taxon>Bacteria</taxon>
        <taxon>Candidatus Giovannoniibacteriota</taxon>
    </lineage>
</organism>
<protein>
    <submittedName>
        <fullName evidence="1">Uncharacterized protein</fullName>
    </submittedName>
</protein>
<reference evidence="1 2" key="1">
    <citation type="journal article" date="2015" name="Nature">
        <title>rRNA introns, odd ribosomes, and small enigmatic genomes across a large radiation of phyla.</title>
        <authorList>
            <person name="Brown C.T."/>
            <person name="Hug L.A."/>
            <person name="Thomas B.C."/>
            <person name="Sharon I."/>
            <person name="Castelle C.J."/>
            <person name="Singh A."/>
            <person name="Wilkins M.J."/>
            <person name="Williams K.H."/>
            <person name="Banfield J.F."/>
        </authorList>
    </citation>
    <scope>NUCLEOTIDE SEQUENCE [LARGE SCALE GENOMIC DNA]</scope>
</reference>
<evidence type="ECO:0000313" key="1">
    <source>
        <dbReference type="EMBL" id="KKT60097.1"/>
    </source>
</evidence>
<proteinExistence type="predicted"/>
<dbReference type="AlphaFoldDB" id="A0A0G1KUW6"/>